<gene>
    <name evidence="1" type="ORF">B2G88_10920</name>
</gene>
<dbReference type="RefSeq" id="WP_054862566.1">
    <property type="nucleotide sequence ID" value="NZ_MWPH01000002.1"/>
</dbReference>
<comment type="caution">
    <text evidence="1">The sequence shown here is derived from an EMBL/GenBank/DDBJ whole genome shotgun (WGS) entry which is preliminary data.</text>
</comment>
<dbReference type="EMBL" id="MWPH01000002">
    <property type="protein sequence ID" value="OVE84875.1"/>
    <property type="molecule type" value="Genomic_DNA"/>
</dbReference>
<dbReference type="OrthoDB" id="245896at2157"/>
<name>A0A202E9D1_9EURY</name>
<protein>
    <submittedName>
        <fullName evidence="1">Uncharacterized protein</fullName>
    </submittedName>
</protein>
<evidence type="ECO:0000313" key="1">
    <source>
        <dbReference type="EMBL" id="OVE84875.1"/>
    </source>
</evidence>
<sequence>MAKSQSTTDQTDSQLLAILEGRTCPSGSCDGDLERGTYKDNQAVVCEDCGTPQAQVWTPSS</sequence>
<dbReference type="InterPro" id="IPR049681">
    <property type="entry name" value="HVO_A0556-like"/>
</dbReference>
<proteinExistence type="predicted"/>
<keyword evidence="2" id="KW-1185">Reference proteome</keyword>
<evidence type="ECO:0000313" key="2">
    <source>
        <dbReference type="Proteomes" id="UP000196084"/>
    </source>
</evidence>
<dbReference type="NCBIfam" id="NF041921">
    <property type="entry name" value="HVO_A0556"/>
    <property type="match status" value="1"/>
</dbReference>
<accession>A0A202E9D1</accession>
<organism evidence="1 2">
    <name type="scientific">Natronolimnobius baerhuensis</name>
    <dbReference type="NCBI Taxonomy" id="253108"/>
    <lineage>
        <taxon>Archaea</taxon>
        <taxon>Methanobacteriati</taxon>
        <taxon>Methanobacteriota</taxon>
        <taxon>Stenosarchaea group</taxon>
        <taxon>Halobacteria</taxon>
        <taxon>Halobacteriales</taxon>
        <taxon>Natrialbaceae</taxon>
        <taxon>Natronolimnobius</taxon>
    </lineage>
</organism>
<reference evidence="1 2" key="1">
    <citation type="submission" date="2017-02" db="EMBL/GenBank/DDBJ databases">
        <title>Natronthermophilus aegyptiacus gen. nov.,sp. nov., an aerobic, extremely halophilic alkalithermophilic archaeon isolated from the athalassohaline Wadi An Natrun, Egypt.</title>
        <authorList>
            <person name="Zhao B."/>
        </authorList>
    </citation>
    <scope>NUCLEOTIDE SEQUENCE [LARGE SCALE GENOMIC DNA]</scope>
    <source>
        <strain evidence="1 2">CGMCC 1.3597</strain>
    </source>
</reference>
<dbReference type="Proteomes" id="UP000196084">
    <property type="component" value="Unassembled WGS sequence"/>
</dbReference>
<dbReference type="AlphaFoldDB" id="A0A202E9D1"/>